<feature type="transmembrane region" description="Helical" evidence="4">
    <location>
        <begin position="322"/>
        <end position="341"/>
    </location>
</feature>
<organism evidence="6 7">
    <name type="scientific">Saezia sanguinis</name>
    <dbReference type="NCBI Taxonomy" id="1965230"/>
    <lineage>
        <taxon>Bacteria</taxon>
        <taxon>Pseudomonadati</taxon>
        <taxon>Pseudomonadota</taxon>
        <taxon>Betaproteobacteria</taxon>
        <taxon>Burkholderiales</taxon>
        <taxon>Saeziaceae</taxon>
        <taxon>Saezia</taxon>
    </lineage>
</organism>
<feature type="transmembrane region" description="Helical" evidence="4">
    <location>
        <begin position="386"/>
        <end position="406"/>
    </location>
</feature>
<feature type="domain" description="Major facilitator superfamily (MFS) profile" evidence="5">
    <location>
        <begin position="26"/>
        <end position="410"/>
    </location>
</feature>
<feature type="transmembrane region" description="Helical" evidence="4">
    <location>
        <begin position="239"/>
        <end position="259"/>
    </location>
</feature>
<evidence type="ECO:0000313" key="7">
    <source>
        <dbReference type="Proteomes" id="UP000286947"/>
    </source>
</evidence>
<keyword evidence="3 4" id="KW-0472">Membrane</keyword>
<dbReference type="InterPro" id="IPR036259">
    <property type="entry name" value="MFS_trans_sf"/>
</dbReference>
<evidence type="ECO:0000259" key="5">
    <source>
        <dbReference type="PROSITE" id="PS50850"/>
    </source>
</evidence>
<evidence type="ECO:0000256" key="4">
    <source>
        <dbReference type="SAM" id="Phobius"/>
    </source>
</evidence>
<dbReference type="PANTHER" id="PTHR42910:SF1">
    <property type="entry name" value="MAJOR FACILITATOR SUPERFAMILY (MFS) PROFILE DOMAIN-CONTAINING PROTEIN"/>
    <property type="match status" value="1"/>
</dbReference>
<dbReference type="Gene3D" id="1.20.1250.20">
    <property type="entry name" value="MFS general substrate transporter like domains"/>
    <property type="match status" value="2"/>
</dbReference>
<comment type="caution">
    <text evidence="6">The sequence shown here is derived from an EMBL/GenBank/DDBJ whole genome shotgun (WGS) entry which is preliminary data.</text>
</comment>
<reference evidence="6 7" key="1">
    <citation type="submission" date="2018-01" db="EMBL/GenBank/DDBJ databases">
        <title>Saezia sanguinis gen. nov., sp. nov., in the order Burkholderiales isolated from human blood.</title>
        <authorList>
            <person name="Medina-Pascual M.J."/>
            <person name="Valdezate S."/>
            <person name="Monzon S."/>
            <person name="Cuesta I."/>
            <person name="Carrasco G."/>
            <person name="Villalon P."/>
            <person name="Saez-Nieto J.A."/>
        </authorList>
    </citation>
    <scope>NUCLEOTIDE SEQUENCE [LARGE SCALE GENOMIC DNA]</scope>
    <source>
        <strain evidence="6 7">CNM695-12</strain>
    </source>
</reference>
<protein>
    <submittedName>
        <fullName evidence="6">Putative transporter</fullName>
    </submittedName>
</protein>
<evidence type="ECO:0000256" key="2">
    <source>
        <dbReference type="ARBA" id="ARBA00022989"/>
    </source>
</evidence>
<proteinExistence type="predicted"/>
<name>A0A433SCQ4_9BURK</name>
<dbReference type="PROSITE" id="PS50850">
    <property type="entry name" value="MFS"/>
    <property type="match status" value="1"/>
</dbReference>
<feature type="transmembrane region" description="Helical" evidence="4">
    <location>
        <begin position="157"/>
        <end position="180"/>
    </location>
</feature>
<dbReference type="GO" id="GO:0022857">
    <property type="term" value="F:transmembrane transporter activity"/>
    <property type="evidence" value="ECO:0007669"/>
    <property type="project" value="InterPro"/>
</dbReference>
<dbReference type="Proteomes" id="UP000286947">
    <property type="component" value="Unassembled WGS sequence"/>
</dbReference>
<dbReference type="PANTHER" id="PTHR42910">
    <property type="entry name" value="TRANSPORTER SCO4007-RELATED"/>
    <property type="match status" value="1"/>
</dbReference>
<feature type="transmembrane region" description="Helical" evidence="4">
    <location>
        <begin position="265"/>
        <end position="287"/>
    </location>
</feature>
<gene>
    <name evidence="6" type="ORF">CUZ56_01790</name>
</gene>
<feature type="transmembrane region" description="Helical" evidence="4">
    <location>
        <begin position="186"/>
        <end position="204"/>
    </location>
</feature>
<keyword evidence="1 4" id="KW-0812">Transmembrane</keyword>
<dbReference type="EMBL" id="PQSP01000004">
    <property type="protein sequence ID" value="RUS66510.1"/>
    <property type="molecule type" value="Genomic_DNA"/>
</dbReference>
<keyword evidence="7" id="KW-1185">Reference proteome</keyword>
<dbReference type="CDD" id="cd17324">
    <property type="entry name" value="MFS_NepI_like"/>
    <property type="match status" value="1"/>
</dbReference>
<dbReference type="InterPro" id="IPR011701">
    <property type="entry name" value="MFS"/>
</dbReference>
<dbReference type="Pfam" id="PF07690">
    <property type="entry name" value="MFS_1"/>
    <property type="match status" value="1"/>
</dbReference>
<evidence type="ECO:0000256" key="1">
    <source>
        <dbReference type="ARBA" id="ARBA00022692"/>
    </source>
</evidence>
<accession>A0A433SCQ4</accession>
<keyword evidence="2 4" id="KW-1133">Transmembrane helix</keyword>
<feature type="transmembrane region" description="Helical" evidence="4">
    <location>
        <begin position="362"/>
        <end position="380"/>
    </location>
</feature>
<evidence type="ECO:0000256" key="3">
    <source>
        <dbReference type="ARBA" id="ARBA00023136"/>
    </source>
</evidence>
<evidence type="ECO:0000313" key="6">
    <source>
        <dbReference type="EMBL" id="RUS66510.1"/>
    </source>
</evidence>
<dbReference type="SUPFAM" id="SSF103473">
    <property type="entry name" value="MFS general substrate transporter"/>
    <property type="match status" value="1"/>
</dbReference>
<feature type="transmembrane region" description="Helical" evidence="4">
    <location>
        <begin position="68"/>
        <end position="88"/>
    </location>
</feature>
<dbReference type="AlphaFoldDB" id="A0A433SCQ4"/>
<dbReference type="InterPro" id="IPR020846">
    <property type="entry name" value="MFS_dom"/>
</dbReference>
<sequence length="412" mass="44018">MALRPLALLPMYHNRFAMTATPDIKKFILTPALLMLMAVTTGIAVASNYYAQPLLHTLALYFDISETAASFIVTVAQLSYALGLILLVPLGDIFERKRMIIIMMTLSTAGLLVCTVAPGLLALLIGTAVAALFSVVAQVLVPYAATLADPASRGKAVGTVMSGLLLGILLARTCAGVISYIGGWRLVYAIAALLMLGITIALALRLPPYPASIKIAYPRLIISIFDLFKTYPQLRLRSLLGAFTFAIFSVLWTPLAFLLGGQYHYSDLTIGLFGLAGAAGVLIAPLSGRLADKGQSARITTLGLLLLLASWAIIYFGSVSVIVLLVGILFSNIATQSVHIINMSEIFKLQPDARNRLNAGYMFTYFLGGTFGTLISALAYQHHGWAGVAILGSALSAITLVIWLLAQKNRPA</sequence>